<dbReference type="InterPro" id="IPR032427">
    <property type="entry name" value="P22_portal"/>
</dbReference>
<protein>
    <recommendedName>
        <fullName evidence="4">Portal protein</fullName>
    </recommendedName>
</protein>
<reference evidence="3" key="1">
    <citation type="submission" date="2017-06" db="EMBL/GenBank/DDBJ databases">
        <authorList>
            <person name="Rodrigo-Torres L."/>
            <person name="Arahal R.D."/>
            <person name="Lucena T."/>
        </authorList>
    </citation>
    <scope>NUCLEOTIDE SEQUENCE [LARGE SCALE GENOMIC DNA]</scope>
    <source>
        <strain evidence="3">CECT 9192</strain>
    </source>
</reference>
<feature type="coiled-coil region" evidence="1">
    <location>
        <begin position="594"/>
        <end position="632"/>
    </location>
</feature>
<evidence type="ECO:0000256" key="1">
    <source>
        <dbReference type="SAM" id="Coils"/>
    </source>
</evidence>
<evidence type="ECO:0000313" key="2">
    <source>
        <dbReference type="EMBL" id="SMY34277.1"/>
    </source>
</evidence>
<dbReference type="Pfam" id="PF16510">
    <property type="entry name" value="P22_portal"/>
    <property type="match status" value="1"/>
</dbReference>
<keyword evidence="3" id="KW-1185">Reference proteome</keyword>
<organism evidence="2 3">
    <name type="scientific">Photobacterium andalusiense</name>
    <dbReference type="NCBI Taxonomy" id="2204296"/>
    <lineage>
        <taxon>Bacteria</taxon>
        <taxon>Pseudomonadati</taxon>
        <taxon>Pseudomonadota</taxon>
        <taxon>Gammaproteobacteria</taxon>
        <taxon>Vibrionales</taxon>
        <taxon>Vibrionaceae</taxon>
        <taxon>Photobacterium</taxon>
    </lineage>
</organism>
<dbReference type="AlphaFoldDB" id="A0A1Y6MCG2"/>
<name>A0A1Y6MCG2_9GAMM</name>
<keyword evidence="1" id="KW-0175">Coiled coil</keyword>
<dbReference type="Proteomes" id="UP000195719">
    <property type="component" value="Unassembled WGS sequence"/>
</dbReference>
<sequence>MKVDQSKLLDIMSDIDGQPDWRSAANKADAYYDDDQLEAEVLKTLKERGQPITVQNLIKPAVNSVLGMEAKTRTDLLVMADDPDDEMEELAEALNAEFADACRLGRLDKARSDAYASQLKAGIGWVECFRNQDPFGAKYKIQNVPRDEVYWDWLAKQHDLSDARWLMRYRWIDMDELITMVPNKRTIIEQAVNSWNNFVDVDHIAGLDPQLQSGYKEYSAWTRSESEWLSQNRKRIRLQVIYYRSFERKPVIELSDGRVIEYQSSNVAHATAVGMGKVQLRMAQISRISESWYAGPHHLGDKECSAPQGMWPLIPFFGYRKASSGEPYGIVASSISAQDEVNFRRSKLTQLLQSPLIIMDEDATNMSTQKVIEEIDKRGVVKLNPNRRNQKTMAEVFQINRDTEVSSQQFSVMQDSMRHIQDVMGVSPSFLGQDDGAKSGIAIANIVEQGATTLAEINDNYRFSCQLVGELILGYVIEDLKSKRNKKVVVNRDDKMKRKAVVINEETPDGMNNDISRLRSHIALAPVQQTSAYKSQLAERMMQMTAQLPPEVQSAVIDLVLELSDVPNKAEFMDRVRGALGVGKDAEDMTPEEQQAAEAQAQQQQEQQALMMRELAAKVGKLEAEAQRTAALANKESVVADSQRYTNAKTQAETGKILTEMEKVSGEVEQVKQDMLANLQQQIDAIQL</sequence>
<dbReference type="RefSeq" id="WP_087853027.1">
    <property type="nucleotide sequence ID" value="NZ_FYAJ01000002.1"/>
</dbReference>
<evidence type="ECO:0008006" key="4">
    <source>
        <dbReference type="Google" id="ProtNLM"/>
    </source>
</evidence>
<proteinExistence type="predicted"/>
<dbReference type="EMBL" id="FYAJ01000002">
    <property type="protein sequence ID" value="SMY34277.1"/>
    <property type="molecule type" value="Genomic_DNA"/>
</dbReference>
<accession>A0A1Y6MCG2</accession>
<gene>
    <name evidence="2" type="ORF">PAND9192_01249</name>
</gene>
<evidence type="ECO:0000313" key="3">
    <source>
        <dbReference type="Proteomes" id="UP000195719"/>
    </source>
</evidence>